<dbReference type="InterPro" id="IPR025997">
    <property type="entry name" value="SBP_2_dom"/>
</dbReference>
<comment type="caution">
    <text evidence="5">The sequence shown here is derived from an EMBL/GenBank/DDBJ whole genome shotgun (WGS) entry which is preliminary data.</text>
</comment>
<dbReference type="AlphaFoldDB" id="A0A242N9R6"/>
<organism evidence="5 6">
    <name type="scientific">Caballeronia sordidicola</name>
    <name type="common">Burkholderia sordidicola</name>
    <dbReference type="NCBI Taxonomy" id="196367"/>
    <lineage>
        <taxon>Bacteria</taxon>
        <taxon>Pseudomonadati</taxon>
        <taxon>Pseudomonadota</taxon>
        <taxon>Betaproteobacteria</taxon>
        <taxon>Burkholderiales</taxon>
        <taxon>Burkholderiaceae</taxon>
        <taxon>Caballeronia</taxon>
    </lineage>
</organism>
<dbReference type="PANTHER" id="PTHR46847">
    <property type="entry name" value="D-ALLOSE-BINDING PERIPLASMIC PROTEIN-RELATED"/>
    <property type="match status" value="1"/>
</dbReference>
<evidence type="ECO:0000256" key="1">
    <source>
        <dbReference type="ARBA" id="ARBA00004196"/>
    </source>
</evidence>
<dbReference type="SUPFAM" id="SSF53822">
    <property type="entry name" value="Periplasmic binding protein-like I"/>
    <property type="match status" value="1"/>
</dbReference>
<sequence>MDDDSKAFASESASQSASKPVSRRKFLVDMAATAGALSLSPLALAQQKPLVPFSNKSLDYYFFATQQEAVKRAVEAKGWTFQAVNANFSTTTQLEQWQSLLLKNPAAIIADPIDSQAIASVIKKYNMKKIPVGIIDTPALAGDVSITVDFDNYAGGVMAAEAIVAALKKKNGSAKGTVLNCYGALQSVAWRLRKEGLEATFKKYPDIKLISRPTEGLLKNMLSVTLATLSKYPDLDAVHAPSDSPARGIVTALQQKGKWKKVGEQGHVIFVNIDGEPAALQWIGDGYMDAVVSQDPIAYAQITVEMLDKYSLKGQPVPLGPYQNSQYFWEKAEITKSVTGPSLVIQPFVVDGNSVKDKRQWGNIAYNEWGLRYS</sequence>
<proteinExistence type="inferred from homology"/>
<dbReference type="GO" id="GO:0030246">
    <property type="term" value="F:carbohydrate binding"/>
    <property type="evidence" value="ECO:0007669"/>
    <property type="project" value="UniProtKB-ARBA"/>
</dbReference>
<evidence type="ECO:0000256" key="2">
    <source>
        <dbReference type="ARBA" id="ARBA00007639"/>
    </source>
</evidence>
<dbReference type="PANTHER" id="PTHR46847:SF1">
    <property type="entry name" value="D-ALLOSE-BINDING PERIPLASMIC PROTEIN-RELATED"/>
    <property type="match status" value="1"/>
</dbReference>
<dbReference type="Pfam" id="PF13407">
    <property type="entry name" value="Peripla_BP_4"/>
    <property type="match status" value="1"/>
</dbReference>
<dbReference type="Proteomes" id="UP000194546">
    <property type="component" value="Unassembled WGS sequence"/>
</dbReference>
<dbReference type="InterPro" id="IPR006311">
    <property type="entry name" value="TAT_signal"/>
</dbReference>
<keyword evidence="3" id="KW-0732">Signal</keyword>
<protein>
    <submittedName>
        <fullName evidence="5">ABC transporter, periplasmic sugar-binding protein</fullName>
    </submittedName>
</protein>
<comment type="similarity">
    <text evidence="2">Belongs to the bacterial solute-binding protein 2 family.</text>
</comment>
<feature type="domain" description="Periplasmic binding protein" evidence="4">
    <location>
        <begin position="53"/>
        <end position="310"/>
    </location>
</feature>
<dbReference type="Gene3D" id="3.40.50.2300">
    <property type="match status" value="2"/>
</dbReference>
<dbReference type="EMBL" id="NBTY01000006">
    <property type="protein sequence ID" value="OTP80449.1"/>
    <property type="molecule type" value="Genomic_DNA"/>
</dbReference>
<reference evidence="5 6" key="1">
    <citation type="submission" date="2017-03" db="EMBL/GenBank/DDBJ databases">
        <title>Genome analysis of strain PAMC 26510.</title>
        <authorList>
            <person name="Oh H.-M."/>
            <person name="Yang J.-A."/>
        </authorList>
    </citation>
    <scope>NUCLEOTIDE SEQUENCE [LARGE SCALE GENOMIC DNA]</scope>
    <source>
        <strain evidence="5 6">PAMC 26510</strain>
    </source>
</reference>
<comment type="subcellular location">
    <subcellularLocation>
        <location evidence="1">Cell envelope</location>
    </subcellularLocation>
</comment>
<dbReference type="InterPro" id="IPR028082">
    <property type="entry name" value="Peripla_BP_I"/>
</dbReference>
<dbReference type="RefSeq" id="WP_256927502.1">
    <property type="nucleotide sequence ID" value="NZ_NBTY01000006.1"/>
</dbReference>
<evidence type="ECO:0000313" key="5">
    <source>
        <dbReference type="EMBL" id="OTP80449.1"/>
    </source>
</evidence>
<evidence type="ECO:0000256" key="3">
    <source>
        <dbReference type="ARBA" id="ARBA00022729"/>
    </source>
</evidence>
<name>A0A242N9R6_CABSO</name>
<accession>A0A242N9R6</accession>
<evidence type="ECO:0000259" key="4">
    <source>
        <dbReference type="Pfam" id="PF13407"/>
    </source>
</evidence>
<dbReference type="GO" id="GO:0030313">
    <property type="term" value="C:cell envelope"/>
    <property type="evidence" value="ECO:0007669"/>
    <property type="project" value="UniProtKB-SubCell"/>
</dbReference>
<dbReference type="CDD" id="cd01536">
    <property type="entry name" value="PBP1_ABC_sugar_binding-like"/>
    <property type="match status" value="1"/>
</dbReference>
<gene>
    <name evidence="5" type="ORF">PAMC26510_02290</name>
</gene>
<evidence type="ECO:0000313" key="6">
    <source>
        <dbReference type="Proteomes" id="UP000194546"/>
    </source>
</evidence>
<dbReference type="PROSITE" id="PS51318">
    <property type="entry name" value="TAT"/>
    <property type="match status" value="1"/>
</dbReference>